<keyword evidence="3" id="KW-1185">Reference proteome</keyword>
<protein>
    <submittedName>
        <fullName evidence="2">Uncharacterized protein</fullName>
    </submittedName>
</protein>
<proteinExistence type="predicted"/>
<reference evidence="2 3" key="1">
    <citation type="submission" date="2023-11" db="EMBL/GenBank/DDBJ databases">
        <title>Halocaridina rubra genome assembly.</title>
        <authorList>
            <person name="Smith C."/>
        </authorList>
    </citation>
    <scope>NUCLEOTIDE SEQUENCE [LARGE SCALE GENOMIC DNA]</scope>
    <source>
        <strain evidence="2">EP-1</strain>
        <tissue evidence="2">Whole</tissue>
    </source>
</reference>
<dbReference type="AlphaFoldDB" id="A0AAN8WVW2"/>
<evidence type="ECO:0000313" key="3">
    <source>
        <dbReference type="Proteomes" id="UP001381693"/>
    </source>
</evidence>
<name>A0AAN8WVW2_HALRR</name>
<evidence type="ECO:0000313" key="2">
    <source>
        <dbReference type="EMBL" id="KAK7071366.1"/>
    </source>
</evidence>
<comment type="caution">
    <text evidence="2">The sequence shown here is derived from an EMBL/GenBank/DDBJ whole genome shotgun (WGS) entry which is preliminary data.</text>
</comment>
<keyword evidence="1" id="KW-0472">Membrane</keyword>
<sequence length="207" mass="22967">MCENWGCRLNKIQPDSHSHKKNCSGLCQVLPAVHTLTGCDYTSKVGIKHAVLMGNPEIHLNDFMIATGNMDNAVARAEAYLTQVLKKGTGMKTMHQLRNYKYHHAKRSCVDDLPPTSHAIRLHIRRAFFATHQMVSLLSPCEPLDPKEFGFELIGNLLVPTSDEEQKGNELLISLATPGIAISVKLVLLVLAFNGLITEAEAFTWFS</sequence>
<dbReference type="Proteomes" id="UP001381693">
    <property type="component" value="Unassembled WGS sequence"/>
</dbReference>
<organism evidence="2 3">
    <name type="scientific">Halocaridina rubra</name>
    <name type="common">Hawaiian red shrimp</name>
    <dbReference type="NCBI Taxonomy" id="373956"/>
    <lineage>
        <taxon>Eukaryota</taxon>
        <taxon>Metazoa</taxon>
        <taxon>Ecdysozoa</taxon>
        <taxon>Arthropoda</taxon>
        <taxon>Crustacea</taxon>
        <taxon>Multicrustacea</taxon>
        <taxon>Malacostraca</taxon>
        <taxon>Eumalacostraca</taxon>
        <taxon>Eucarida</taxon>
        <taxon>Decapoda</taxon>
        <taxon>Pleocyemata</taxon>
        <taxon>Caridea</taxon>
        <taxon>Atyoidea</taxon>
        <taxon>Atyidae</taxon>
        <taxon>Halocaridina</taxon>
    </lineage>
</organism>
<gene>
    <name evidence="2" type="ORF">SK128_026232</name>
</gene>
<accession>A0AAN8WVW2</accession>
<evidence type="ECO:0000256" key="1">
    <source>
        <dbReference type="SAM" id="Phobius"/>
    </source>
</evidence>
<keyword evidence="1" id="KW-0812">Transmembrane</keyword>
<feature type="transmembrane region" description="Helical" evidence="1">
    <location>
        <begin position="171"/>
        <end position="197"/>
    </location>
</feature>
<dbReference type="EMBL" id="JAXCGZ010014984">
    <property type="protein sequence ID" value="KAK7071366.1"/>
    <property type="molecule type" value="Genomic_DNA"/>
</dbReference>
<keyword evidence="1" id="KW-1133">Transmembrane helix</keyword>